<comment type="caution">
    <text evidence="2">The sequence shown here is derived from an EMBL/GenBank/DDBJ whole genome shotgun (WGS) entry which is preliminary data.</text>
</comment>
<protein>
    <submittedName>
        <fullName evidence="2">Uncharacterized protein</fullName>
    </submittedName>
</protein>
<feature type="compositionally biased region" description="Polar residues" evidence="1">
    <location>
        <begin position="104"/>
        <end position="116"/>
    </location>
</feature>
<dbReference type="EMBL" id="JAGQLG010000024">
    <property type="protein sequence ID" value="MCA9381905.1"/>
    <property type="molecule type" value="Genomic_DNA"/>
</dbReference>
<feature type="compositionally biased region" description="Polar residues" evidence="1">
    <location>
        <begin position="146"/>
        <end position="172"/>
    </location>
</feature>
<reference evidence="2" key="2">
    <citation type="journal article" date="2021" name="Microbiome">
        <title>Successional dynamics and alternative stable states in a saline activated sludge microbial community over 9 years.</title>
        <authorList>
            <person name="Wang Y."/>
            <person name="Ye J."/>
            <person name="Ju F."/>
            <person name="Liu L."/>
            <person name="Boyd J.A."/>
            <person name="Deng Y."/>
            <person name="Parks D.H."/>
            <person name="Jiang X."/>
            <person name="Yin X."/>
            <person name="Woodcroft B.J."/>
            <person name="Tyson G.W."/>
            <person name="Hugenholtz P."/>
            <person name="Polz M.F."/>
            <person name="Zhang T."/>
        </authorList>
    </citation>
    <scope>NUCLEOTIDE SEQUENCE</scope>
    <source>
        <strain evidence="2">HKST-UBA10</strain>
    </source>
</reference>
<name>A0A955L2V9_9BACT</name>
<gene>
    <name evidence="2" type="ORF">KC660_00675</name>
</gene>
<evidence type="ECO:0000313" key="3">
    <source>
        <dbReference type="Proteomes" id="UP000782843"/>
    </source>
</evidence>
<sequence>SLKLNLNKDQATTLLLGVYSGTNNFSKVKNPKTFDSAARLTALGGDINFITSFLEDSKSNTFELKQRRIRKTTTEKTIPNVEVKPVKQSEDKQKAEVKPAQKPMESSQQTESASKVQPQQATQQQDQRNLPSQPVQPAGNAVSPLQKATSIPTMQPTNTENQNMNNFGSPNFMQPPPINPTKTTSFAPLTPKRKG</sequence>
<reference evidence="2" key="1">
    <citation type="submission" date="2020-04" db="EMBL/GenBank/DDBJ databases">
        <authorList>
            <person name="Zhang T."/>
        </authorList>
    </citation>
    <scope>NUCLEOTIDE SEQUENCE</scope>
    <source>
        <strain evidence="2">HKST-UBA10</strain>
    </source>
</reference>
<feature type="region of interest" description="Disordered" evidence="1">
    <location>
        <begin position="80"/>
        <end position="195"/>
    </location>
</feature>
<accession>A0A955L2V9</accession>
<feature type="non-terminal residue" evidence="2">
    <location>
        <position position="1"/>
    </location>
</feature>
<feature type="compositionally biased region" description="Basic and acidic residues" evidence="1">
    <location>
        <begin position="84"/>
        <end position="99"/>
    </location>
</feature>
<dbReference type="Proteomes" id="UP000782843">
    <property type="component" value="Unassembled WGS sequence"/>
</dbReference>
<proteinExistence type="predicted"/>
<dbReference type="Gene3D" id="3.90.1640.10">
    <property type="entry name" value="inorganic pyrophosphatase (n-terminal core)"/>
    <property type="match status" value="1"/>
</dbReference>
<evidence type="ECO:0000313" key="2">
    <source>
        <dbReference type="EMBL" id="MCA9381905.1"/>
    </source>
</evidence>
<dbReference type="SUPFAM" id="SSF64182">
    <property type="entry name" value="DHH phosphoesterases"/>
    <property type="match status" value="1"/>
</dbReference>
<feature type="compositionally biased region" description="Low complexity" evidence="1">
    <location>
        <begin position="117"/>
        <end position="127"/>
    </location>
</feature>
<dbReference type="InterPro" id="IPR038763">
    <property type="entry name" value="DHH_sf"/>
</dbReference>
<dbReference type="AlphaFoldDB" id="A0A955L2V9"/>
<organism evidence="2 3">
    <name type="scientific">Candidatus Dojkabacteria bacterium</name>
    <dbReference type="NCBI Taxonomy" id="2099670"/>
    <lineage>
        <taxon>Bacteria</taxon>
        <taxon>Candidatus Dojkabacteria</taxon>
    </lineage>
</organism>
<evidence type="ECO:0000256" key="1">
    <source>
        <dbReference type="SAM" id="MobiDB-lite"/>
    </source>
</evidence>